<reference evidence="5" key="3">
    <citation type="journal article" date="2020" name="Cell Host Microbe">
        <title>Functional and Genomic Variation between Human-Derived Isolates of Lachnospiraceae Reveals Inter- and Intra-Species Diversity.</title>
        <authorList>
            <person name="Sorbara M.T."/>
            <person name="Littmann E.R."/>
            <person name="Fontana E."/>
            <person name="Moody T.U."/>
            <person name="Kohout C.E."/>
            <person name="Gjonbalaj M."/>
            <person name="Eaton V."/>
            <person name="Seok R."/>
            <person name="Leiner I.M."/>
            <person name="Pamer E.G."/>
        </authorList>
    </citation>
    <scope>NUCLEOTIDE SEQUENCE</scope>
    <source>
        <strain evidence="5">MSK.10.16</strain>
    </source>
</reference>
<dbReference type="Proteomes" id="UP000446719">
    <property type="component" value="Unassembled WGS sequence"/>
</dbReference>
<evidence type="ECO:0000313" key="5">
    <source>
        <dbReference type="EMBL" id="NSE58678.1"/>
    </source>
</evidence>
<dbReference type="PANTHER" id="PTHR35787">
    <property type="entry name" value="GLYCEROL UPTAKE OPERON ANTITERMINATOR REGULATORY PROTEIN"/>
    <property type="match status" value="1"/>
</dbReference>
<dbReference type="GeneID" id="93135800"/>
<dbReference type="PIRSF" id="PIRSF016897">
    <property type="entry name" value="GlpP"/>
    <property type="match status" value="1"/>
</dbReference>
<dbReference type="RefSeq" id="WP_006426131.1">
    <property type="nucleotide sequence ID" value="NZ_CABIWY010000006.1"/>
</dbReference>
<organism evidence="1 6">
    <name type="scientific">Dorea longicatena</name>
    <dbReference type="NCBI Taxonomy" id="88431"/>
    <lineage>
        <taxon>Bacteria</taxon>
        <taxon>Bacillati</taxon>
        <taxon>Bacillota</taxon>
        <taxon>Clostridia</taxon>
        <taxon>Lachnospirales</taxon>
        <taxon>Lachnospiraceae</taxon>
        <taxon>Dorea</taxon>
    </lineage>
</organism>
<evidence type="ECO:0000313" key="1">
    <source>
        <dbReference type="EMBL" id="CUN82042.1"/>
    </source>
</evidence>
<dbReference type="EMBL" id="WWSB01000011">
    <property type="protein sequence ID" value="MZK18311.1"/>
    <property type="molecule type" value="Genomic_DNA"/>
</dbReference>
<sequence>MNQIFYDAVGNNPIIAAVKNMKDIEVSCTIEEIQVIFILFGDVCSIDRIVKRVKDAGKVAMVHVDLISGLSPKEVSVEYLKEHTEADGIISTKPSLIKKAKELGMYTILRYFLLDSMAFENIRQQQHIVRPDFIEVLPGVMPRVIKRICSSIKTPIIAGGLITDKEDVMAALSAGAIAVSSTNHQVWKM</sequence>
<dbReference type="Proteomes" id="UP000449249">
    <property type="component" value="Unassembled WGS sequence"/>
</dbReference>
<dbReference type="AlphaFoldDB" id="A0A174A055"/>
<reference evidence="1 6" key="1">
    <citation type="submission" date="2015-09" db="EMBL/GenBank/DDBJ databases">
        <authorList>
            <consortium name="Pathogen Informatics"/>
        </authorList>
    </citation>
    <scope>NUCLEOTIDE SEQUENCE [LARGE SCALE GENOMIC DNA]</scope>
    <source>
        <strain evidence="1 6">2789STDY5608866</strain>
    </source>
</reference>
<dbReference type="GO" id="GO:0006071">
    <property type="term" value="P:glycerol metabolic process"/>
    <property type="evidence" value="ECO:0007669"/>
    <property type="project" value="InterPro"/>
</dbReference>
<evidence type="ECO:0000313" key="8">
    <source>
        <dbReference type="Proteomes" id="UP000449249"/>
    </source>
</evidence>
<dbReference type="EMBL" id="CYYY01000006">
    <property type="protein sequence ID" value="CUN82042.1"/>
    <property type="molecule type" value="Genomic_DNA"/>
</dbReference>
<evidence type="ECO:0000313" key="3">
    <source>
        <dbReference type="EMBL" id="MZK18311.1"/>
    </source>
</evidence>
<dbReference type="Pfam" id="PF04309">
    <property type="entry name" value="G3P_antiterm"/>
    <property type="match status" value="1"/>
</dbReference>
<evidence type="ECO:0000313" key="7">
    <source>
        <dbReference type="Proteomes" id="UP000446719"/>
    </source>
</evidence>
<accession>A0A174A055</accession>
<dbReference type="EMBL" id="WWSC01000013">
    <property type="protein sequence ID" value="MZK42212.1"/>
    <property type="molecule type" value="Genomic_DNA"/>
</dbReference>
<dbReference type="PANTHER" id="PTHR35787:SF1">
    <property type="entry name" value="GLYCEROL UPTAKE OPERON ANTITERMINATOR REGULATORY PROTEIN"/>
    <property type="match status" value="1"/>
</dbReference>
<reference evidence="7 8" key="2">
    <citation type="journal article" date="2019" name="Nat. Med.">
        <title>A library of human gut bacterial isolates paired with longitudinal multiomics data enables mechanistic microbiome research.</title>
        <authorList>
            <person name="Poyet M."/>
            <person name="Groussin M."/>
            <person name="Gibbons S.M."/>
            <person name="Avila-Pacheco J."/>
            <person name="Jiang X."/>
            <person name="Kearney S.M."/>
            <person name="Perrotta A.R."/>
            <person name="Berdy B."/>
            <person name="Zhao S."/>
            <person name="Lieberman T.D."/>
            <person name="Swanson P.K."/>
            <person name="Smith M."/>
            <person name="Roesemann S."/>
            <person name="Alexander J.E."/>
            <person name="Rich S.A."/>
            <person name="Livny J."/>
            <person name="Vlamakis H."/>
            <person name="Clish C."/>
            <person name="Bullock K."/>
            <person name="Deik A."/>
            <person name="Scott J."/>
            <person name="Pierce K.A."/>
            <person name="Xavier R.J."/>
            <person name="Alm E.J."/>
        </authorList>
    </citation>
    <scope>NUCLEOTIDE SEQUENCE [LARGE SCALE GENOMIC DNA]</scope>
    <source>
        <strain evidence="2 8">BIOML-A1</strain>
        <strain evidence="4 9">BIOML-A6</strain>
        <strain evidence="3 7">BIOML-A7</strain>
    </source>
</reference>
<proteinExistence type="predicted"/>
<dbReference type="InterPro" id="IPR013785">
    <property type="entry name" value="Aldolase_TIM"/>
</dbReference>
<dbReference type="EMBL" id="JAAIOD010000015">
    <property type="protein sequence ID" value="NSE58678.1"/>
    <property type="molecule type" value="Genomic_DNA"/>
</dbReference>
<dbReference type="InterPro" id="IPR006699">
    <property type="entry name" value="GlpP"/>
</dbReference>
<dbReference type="SUPFAM" id="SSF110391">
    <property type="entry name" value="GlpP-like"/>
    <property type="match status" value="1"/>
</dbReference>
<dbReference type="Proteomes" id="UP000472916">
    <property type="component" value="Unassembled WGS sequence"/>
</dbReference>
<dbReference type="Proteomes" id="UP000724058">
    <property type="component" value="Unassembled WGS sequence"/>
</dbReference>
<gene>
    <name evidence="1" type="primary">ygcP</name>
    <name evidence="1" type="ORF">ERS852423_01518</name>
    <name evidence="5" type="ORF">G4332_11320</name>
    <name evidence="4" type="ORF">GT528_11040</name>
    <name evidence="3" type="ORF">GT565_09320</name>
    <name evidence="2" type="ORF">GT576_14720</name>
</gene>
<dbReference type="Gene3D" id="3.20.20.70">
    <property type="entry name" value="Aldolase class I"/>
    <property type="match status" value="1"/>
</dbReference>
<evidence type="ECO:0000313" key="9">
    <source>
        <dbReference type="Proteomes" id="UP000472916"/>
    </source>
</evidence>
<reference evidence="5" key="4">
    <citation type="submission" date="2020-02" db="EMBL/GenBank/DDBJ databases">
        <authorList>
            <person name="Littmann E."/>
            <person name="Sorbara M."/>
        </authorList>
    </citation>
    <scope>NUCLEOTIDE SEQUENCE</scope>
    <source>
        <strain evidence="5">MSK.10.16</strain>
    </source>
</reference>
<evidence type="ECO:0000313" key="4">
    <source>
        <dbReference type="EMBL" id="MZK42212.1"/>
    </source>
</evidence>
<protein>
    <submittedName>
        <fullName evidence="1">Glycerol-3-phosphate responsive antiterminator</fullName>
    </submittedName>
</protein>
<evidence type="ECO:0000313" key="2">
    <source>
        <dbReference type="EMBL" id="MZK11556.1"/>
    </source>
</evidence>
<dbReference type="Proteomes" id="UP000095439">
    <property type="component" value="Unassembled WGS sequence"/>
</dbReference>
<evidence type="ECO:0000313" key="6">
    <source>
        <dbReference type="Proteomes" id="UP000095439"/>
    </source>
</evidence>
<dbReference type="GO" id="GO:0006355">
    <property type="term" value="P:regulation of DNA-templated transcription"/>
    <property type="evidence" value="ECO:0007669"/>
    <property type="project" value="InterPro"/>
</dbReference>
<name>A0A174A055_9FIRM</name>
<dbReference type="EMBL" id="WWSH01000017">
    <property type="protein sequence ID" value="MZK11556.1"/>
    <property type="molecule type" value="Genomic_DNA"/>
</dbReference>